<name>A0A2D6M0Y9_9ARCH</name>
<comment type="caution">
    <text evidence="1">The sequence shown here is derived from an EMBL/GenBank/DDBJ whole genome shotgun (WGS) entry which is preliminary data.</text>
</comment>
<dbReference type="Proteomes" id="UP000226592">
    <property type="component" value="Unassembled WGS sequence"/>
</dbReference>
<proteinExistence type="predicted"/>
<protein>
    <submittedName>
        <fullName evidence="1">Uncharacterized protein</fullName>
    </submittedName>
</protein>
<reference evidence="2" key="1">
    <citation type="submission" date="2017-09" db="EMBL/GenBank/DDBJ databases">
        <title>The Reconstruction of 2,631 Draft Metagenome-Assembled Genomes from the Global Oceans.</title>
        <authorList>
            <person name="Tully B.J."/>
            <person name="Graham E.D."/>
            <person name="Heidelberg J.F."/>
        </authorList>
    </citation>
    <scope>NUCLEOTIDE SEQUENCE [LARGE SCALE GENOMIC DNA]</scope>
</reference>
<sequence>MARKRKSVRDQIERTLPSTKENAWYKKFGKGLSPAAAERGQHRIRFRKPRKGERIALHTHTANSLLPSAKDILGFIHQMPYGITTSVIVCASGKRVKGYTIMKAGKNVQLKKMYYYMKEILAEKVPTSEKGKKSHARRIKSALTRYGFNVRIISMPGFAPETPWKQRKKRT</sequence>
<dbReference type="EMBL" id="NZBU01000008">
    <property type="protein sequence ID" value="MAG22094.1"/>
    <property type="molecule type" value="Genomic_DNA"/>
</dbReference>
<evidence type="ECO:0000313" key="1">
    <source>
        <dbReference type="EMBL" id="MAG22094.1"/>
    </source>
</evidence>
<evidence type="ECO:0000313" key="2">
    <source>
        <dbReference type="Proteomes" id="UP000226592"/>
    </source>
</evidence>
<organism evidence="1 2">
    <name type="scientific">Candidatus Iainarchaeum sp</name>
    <dbReference type="NCBI Taxonomy" id="3101447"/>
    <lineage>
        <taxon>Archaea</taxon>
        <taxon>Candidatus Iainarchaeota</taxon>
        <taxon>Candidatus Iainarchaeia</taxon>
        <taxon>Candidatus Iainarchaeales</taxon>
        <taxon>Candidatus Iainarchaeaceae</taxon>
        <taxon>Candidatus Iainarchaeum</taxon>
    </lineage>
</organism>
<accession>A0A2D6M0Y9</accession>
<gene>
    <name evidence="1" type="ORF">CL943_02205</name>
</gene>
<dbReference type="AlphaFoldDB" id="A0A2D6M0Y9"/>